<evidence type="ECO:0000313" key="2">
    <source>
        <dbReference type="Proteomes" id="UP001500822"/>
    </source>
</evidence>
<protein>
    <submittedName>
        <fullName evidence="1">Uncharacterized protein</fullName>
    </submittedName>
</protein>
<comment type="caution">
    <text evidence="1">The sequence shown here is derived from an EMBL/GenBank/DDBJ whole genome shotgun (WGS) entry which is preliminary data.</text>
</comment>
<evidence type="ECO:0000313" key="1">
    <source>
        <dbReference type="EMBL" id="GAA4756309.1"/>
    </source>
</evidence>
<organism evidence="1 2">
    <name type="scientific">Gordonia alkaliphila</name>
    <dbReference type="NCBI Taxonomy" id="1053547"/>
    <lineage>
        <taxon>Bacteria</taxon>
        <taxon>Bacillati</taxon>
        <taxon>Actinomycetota</taxon>
        <taxon>Actinomycetes</taxon>
        <taxon>Mycobacteriales</taxon>
        <taxon>Gordoniaceae</taxon>
        <taxon>Gordonia</taxon>
    </lineage>
</organism>
<accession>A0ABP8ZGH2</accession>
<reference evidence="2" key="1">
    <citation type="journal article" date="2019" name="Int. J. Syst. Evol. Microbiol.">
        <title>The Global Catalogue of Microorganisms (GCM) 10K type strain sequencing project: providing services to taxonomists for standard genome sequencing and annotation.</title>
        <authorList>
            <consortium name="The Broad Institute Genomics Platform"/>
            <consortium name="The Broad Institute Genome Sequencing Center for Infectious Disease"/>
            <person name="Wu L."/>
            <person name="Ma J."/>
        </authorList>
    </citation>
    <scope>NUCLEOTIDE SEQUENCE [LARGE SCALE GENOMIC DNA]</scope>
    <source>
        <strain evidence="2">JCM 18077</strain>
    </source>
</reference>
<gene>
    <name evidence="1" type="ORF">GCM10023217_30240</name>
</gene>
<dbReference type="Proteomes" id="UP001500822">
    <property type="component" value="Unassembled WGS sequence"/>
</dbReference>
<keyword evidence="2" id="KW-1185">Reference proteome</keyword>
<name>A0ABP8ZGH2_9ACTN</name>
<dbReference type="RefSeq" id="WP_345314133.1">
    <property type="nucleotide sequence ID" value="NZ_BAABIE010000016.1"/>
</dbReference>
<sequence length="53" mass="5636">MTTILAGAMLVGFLAGLALALSWPVPDSHVELPADHPLQVLPGTRIIERGEFL</sequence>
<proteinExistence type="predicted"/>
<dbReference type="EMBL" id="BAABIE010000016">
    <property type="protein sequence ID" value="GAA4756309.1"/>
    <property type="molecule type" value="Genomic_DNA"/>
</dbReference>